<protein>
    <recommendedName>
        <fullName evidence="1">F-box domain-containing protein</fullName>
    </recommendedName>
</protein>
<dbReference type="Pfam" id="PF17906">
    <property type="entry name" value="HTH_48"/>
    <property type="match status" value="1"/>
</dbReference>
<comment type="caution">
    <text evidence="2">The sequence shown here is derived from an EMBL/GenBank/DDBJ whole genome shotgun (WGS) entry which is preliminary data.</text>
</comment>
<dbReference type="GO" id="GO:0045087">
    <property type="term" value="P:innate immune response"/>
    <property type="evidence" value="ECO:0007669"/>
    <property type="project" value="TreeGrafter"/>
</dbReference>
<evidence type="ECO:0000313" key="2">
    <source>
        <dbReference type="EMBL" id="PIC29560.1"/>
    </source>
</evidence>
<dbReference type="Pfam" id="PF01827">
    <property type="entry name" value="FTH"/>
    <property type="match status" value="1"/>
</dbReference>
<accession>A0A2G5TQH1</accession>
<dbReference type="PANTHER" id="PTHR23015:SF4">
    <property type="entry name" value="DUF38 DOMAIN-CONTAINING PROTEIN-RELATED"/>
    <property type="match status" value="1"/>
</dbReference>
<dbReference type="InterPro" id="IPR040161">
    <property type="entry name" value="FB224"/>
</dbReference>
<dbReference type="CDD" id="cd22150">
    <property type="entry name" value="F-box_CeFBXA-like"/>
    <property type="match status" value="1"/>
</dbReference>
<dbReference type="Gene3D" id="1.20.1280.50">
    <property type="match status" value="1"/>
</dbReference>
<feature type="domain" description="F-box" evidence="1">
    <location>
        <begin position="70"/>
        <end position="117"/>
    </location>
</feature>
<evidence type="ECO:0000313" key="3">
    <source>
        <dbReference type="Proteomes" id="UP000230233"/>
    </source>
</evidence>
<sequence>MPCKIPASAYSDSATIKHFILYDVLQGIQPDKGFRKLCEILQKELDYPEYEYMYYQFYNGNLEPDMPRSFKGISDLPMDALAEIFGHLEVKNRFIARKVSKSFRDVIDYQKIDYSDFHISITDRSIRFELDDSVFTYSENPLPDFLPLWEPSYVEKTEIVNKDFQILALKDLEHVLLSAKTIQYFKVIFDGSSSKNQFELFSKLMENTKKLAVTEISIREERNEKALKILSFLKPGKLKTISLESTKKNGNLNDLVTMDQFKMAREIHIANYGILDSSLIDQFYGFDKFQVRLEEIRREDVIRIQTALEKLPNAGGWTFYCDNLQRVEVEQAIVQSKIVYHKKDYSRIYYKTKIQNSKYFIRFLFEEANFLIMSNRK</sequence>
<dbReference type="Proteomes" id="UP000230233">
    <property type="component" value="Chromosome V"/>
</dbReference>
<dbReference type="OrthoDB" id="5909237at2759"/>
<dbReference type="InterPro" id="IPR041426">
    <property type="entry name" value="Mos1_HTH"/>
</dbReference>
<name>A0A2G5TQH1_9PELO</name>
<dbReference type="SUPFAM" id="SSF81383">
    <property type="entry name" value="F-box domain"/>
    <property type="match status" value="1"/>
</dbReference>
<organism evidence="2 3">
    <name type="scientific">Caenorhabditis nigoni</name>
    <dbReference type="NCBI Taxonomy" id="1611254"/>
    <lineage>
        <taxon>Eukaryota</taxon>
        <taxon>Metazoa</taxon>
        <taxon>Ecdysozoa</taxon>
        <taxon>Nematoda</taxon>
        <taxon>Chromadorea</taxon>
        <taxon>Rhabditida</taxon>
        <taxon>Rhabditina</taxon>
        <taxon>Rhabditomorpha</taxon>
        <taxon>Rhabditoidea</taxon>
        <taxon>Rhabditidae</taxon>
        <taxon>Peloderinae</taxon>
        <taxon>Caenorhabditis</taxon>
    </lineage>
</organism>
<dbReference type="EMBL" id="PDUG01000005">
    <property type="protein sequence ID" value="PIC29560.1"/>
    <property type="molecule type" value="Genomic_DNA"/>
</dbReference>
<evidence type="ECO:0000259" key="1">
    <source>
        <dbReference type="PROSITE" id="PS50181"/>
    </source>
</evidence>
<dbReference type="InterPro" id="IPR036047">
    <property type="entry name" value="F-box-like_dom_sf"/>
</dbReference>
<dbReference type="Pfam" id="PF00646">
    <property type="entry name" value="F-box"/>
    <property type="match status" value="1"/>
</dbReference>
<dbReference type="SMART" id="SM00256">
    <property type="entry name" value="FBOX"/>
    <property type="match status" value="1"/>
</dbReference>
<proteinExistence type="predicted"/>
<dbReference type="InterPro" id="IPR002900">
    <property type="entry name" value="DUF38/FTH_CAE_spp"/>
</dbReference>
<dbReference type="PROSITE" id="PS50181">
    <property type="entry name" value="FBOX"/>
    <property type="match status" value="1"/>
</dbReference>
<reference evidence="3" key="1">
    <citation type="submission" date="2017-10" db="EMBL/GenBank/DDBJ databases">
        <title>Rapid genome shrinkage in a self-fertile nematode reveals novel sperm competition proteins.</title>
        <authorList>
            <person name="Yin D."/>
            <person name="Schwarz E.M."/>
            <person name="Thomas C.G."/>
            <person name="Felde R.L."/>
            <person name="Korf I.F."/>
            <person name="Cutter A.D."/>
            <person name="Schartner C.M."/>
            <person name="Ralston E.J."/>
            <person name="Meyer B.J."/>
            <person name="Haag E.S."/>
        </authorList>
    </citation>
    <scope>NUCLEOTIDE SEQUENCE [LARGE SCALE GENOMIC DNA]</scope>
    <source>
        <strain evidence="3">JU1422</strain>
    </source>
</reference>
<dbReference type="PANTHER" id="PTHR23015">
    <property type="entry name" value="UNCHARACTERIZED C.ELEGANS PROTEIN"/>
    <property type="match status" value="1"/>
</dbReference>
<dbReference type="AlphaFoldDB" id="A0A2G5TQH1"/>
<gene>
    <name evidence="2" type="primary">Cnig_chr_V.g21104</name>
    <name evidence="2" type="ORF">B9Z55_021104</name>
</gene>
<keyword evidence="3" id="KW-1185">Reference proteome</keyword>
<dbReference type="InterPro" id="IPR001810">
    <property type="entry name" value="F-box_dom"/>
</dbReference>